<dbReference type="WBParaSite" id="SVE_1876100.1">
    <property type="protein sequence ID" value="SVE_1876100.1"/>
    <property type="gene ID" value="SVE_1876100"/>
</dbReference>
<reference evidence="6" key="2">
    <citation type="submission" date="2015-08" db="UniProtKB">
        <authorList>
            <consortium name="WormBaseParasite"/>
        </authorList>
    </citation>
    <scope>IDENTIFICATION</scope>
</reference>
<dbReference type="GO" id="GO:0009408">
    <property type="term" value="P:response to heat"/>
    <property type="evidence" value="ECO:0007669"/>
    <property type="project" value="TreeGrafter"/>
</dbReference>
<evidence type="ECO:0000313" key="6">
    <source>
        <dbReference type="WBParaSite" id="SVE_1876100.1"/>
    </source>
</evidence>
<dbReference type="GO" id="GO:0005634">
    <property type="term" value="C:nucleus"/>
    <property type="evidence" value="ECO:0007669"/>
    <property type="project" value="TreeGrafter"/>
</dbReference>
<dbReference type="GO" id="GO:0042026">
    <property type="term" value="P:protein refolding"/>
    <property type="evidence" value="ECO:0007669"/>
    <property type="project" value="TreeGrafter"/>
</dbReference>
<dbReference type="PANTHER" id="PTHR45640:SF13">
    <property type="entry name" value="HEAT SHOCK PROTEIN 22-RELATED"/>
    <property type="match status" value="1"/>
</dbReference>
<dbReference type="AlphaFoldDB" id="A0A0K0G216"/>
<proteinExistence type="inferred from homology"/>
<keyword evidence="1" id="KW-0346">Stress response</keyword>
<name>A0A0K0G216_STRVS</name>
<dbReference type="SUPFAM" id="SSF49764">
    <property type="entry name" value="HSP20-like chaperones"/>
    <property type="match status" value="1"/>
</dbReference>
<comment type="similarity">
    <text evidence="2 3">Belongs to the small heat shock protein (HSP20) family.</text>
</comment>
<evidence type="ECO:0000259" key="4">
    <source>
        <dbReference type="PROSITE" id="PS01031"/>
    </source>
</evidence>
<accession>A0A0K0G216</accession>
<dbReference type="PANTHER" id="PTHR45640">
    <property type="entry name" value="HEAT SHOCK PROTEIN HSP-12.2-RELATED"/>
    <property type="match status" value="1"/>
</dbReference>
<dbReference type="InterPro" id="IPR002068">
    <property type="entry name" value="A-crystallin/Hsp20_dom"/>
</dbReference>
<evidence type="ECO:0000256" key="2">
    <source>
        <dbReference type="PROSITE-ProRule" id="PRU00285"/>
    </source>
</evidence>
<feature type="domain" description="SHSP" evidence="4">
    <location>
        <begin position="60"/>
        <end position="168"/>
    </location>
</feature>
<dbReference type="Pfam" id="PF00011">
    <property type="entry name" value="HSP20"/>
    <property type="match status" value="1"/>
</dbReference>
<dbReference type="InterPro" id="IPR008978">
    <property type="entry name" value="HSP20-like_chaperone"/>
</dbReference>
<organism evidence="5 6">
    <name type="scientific">Strongyloides venezuelensis</name>
    <name type="common">Threadworm</name>
    <dbReference type="NCBI Taxonomy" id="75913"/>
    <lineage>
        <taxon>Eukaryota</taxon>
        <taxon>Metazoa</taxon>
        <taxon>Ecdysozoa</taxon>
        <taxon>Nematoda</taxon>
        <taxon>Chromadorea</taxon>
        <taxon>Rhabditida</taxon>
        <taxon>Tylenchina</taxon>
        <taxon>Panagrolaimomorpha</taxon>
        <taxon>Strongyloidoidea</taxon>
        <taxon>Strongyloididae</taxon>
        <taxon>Strongyloides</taxon>
    </lineage>
</organism>
<sequence length="169" mass="19168">MTDRWMTPYAARDPLSMCPLGYGGLGLNNRGGLFDDINRLERRMMNDLRMAERQVSNVLNEVGELEDALPEVVNNDKEFKVKMDVSHYGPNELKVTVKDNCLQVEGNHEEKSDKYGTIKRSFVRKFALPKGLTEENVKSELTKDGFLTVGGNKLALEDNVKTVPIEYKK</sequence>
<keyword evidence="5" id="KW-1185">Reference proteome</keyword>
<evidence type="ECO:0000256" key="1">
    <source>
        <dbReference type="ARBA" id="ARBA00023016"/>
    </source>
</evidence>
<dbReference type="STRING" id="75913.A0A0K0G216"/>
<dbReference type="PROSITE" id="PS01031">
    <property type="entry name" value="SHSP"/>
    <property type="match status" value="1"/>
</dbReference>
<dbReference type="Proteomes" id="UP000035680">
    <property type="component" value="Unassembled WGS sequence"/>
</dbReference>
<reference evidence="5" key="1">
    <citation type="submission" date="2014-07" db="EMBL/GenBank/DDBJ databases">
        <authorList>
            <person name="Martin A.A"/>
            <person name="De Silva N."/>
        </authorList>
    </citation>
    <scope>NUCLEOTIDE SEQUENCE</scope>
</reference>
<protein>
    <submittedName>
        <fullName evidence="6">Protein lethal(2)essential for life (inferred by orthology to a D. melanogaster protein)</fullName>
    </submittedName>
</protein>
<dbReference type="GO" id="GO:0051082">
    <property type="term" value="F:unfolded protein binding"/>
    <property type="evidence" value="ECO:0007669"/>
    <property type="project" value="TreeGrafter"/>
</dbReference>
<evidence type="ECO:0000256" key="3">
    <source>
        <dbReference type="RuleBase" id="RU003616"/>
    </source>
</evidence>
<dbReference type="Gene3D" id="2.60.40.790">
    <property type="match status" value="1"/>
</dbReference>
<dbReference type="GO" id="GO:0005737">
    <property type="term" value="C:cytoplasm"/>
    <property type="evidence" value="ECO:0007669"/>
    <property type="project" value="TreeGrafter"/>
</dbReference>
<dbReference type="CDD" id="cd06526">
    <property type="entry name" value="metazoan_ACD"/>
    <property type="match status" value="1"/>
</dbReference>
<evidence type="ECO:0000313" key="5">
    <source>
        <dbReference type="Proteomes" id="UP000035680"/>
    </source>
</evidence>
<dbReference type="PRINTS" id="PR00299">
    <property type="entry name" value="ACRYSTALLIN"/>
</dbReference>
<dbReference type="InterPro" id="IPR001436">
    <property type="entry name" value="Alpha-crystallin/sHSP_animal"/>
</dbReference>